<dbReference type="AlphaFoldDB" id="X0UQR0"/>
<feature type="non-terminal residue" evidence="1">
    <location>
        <position position="104"/>
    </location>
</feature>
<sequence length="104" mass="12104">MKIKNKDLIKLYKAHIMENILHSRKSCPPSKEIISFFKSKASEKQRSRIINHITKCSSCAQEFEFILQTRREEKKLIEGIGQLLQSKENIAAIKKRAGKKTNYL</sequence>
<accession>X0UQR0</accession>
<name>X0UQR0_9ZZZZ</name>
<organism evidence="1">
    <name type="scientific">marine sediment metagenome</name>
    <dbReference type="NCBI Taxonomy" id="412755"/>
    <lineage>
        <taxon>unclassified sequences</taxon>
        <taxon>metagenomes</taxon>
        <taxon>ecological metagenomes</taxon>
    </lineage>
</organism>
<reference evidence="1" key="1">
    <citation type="journal article" date="2014" name="Front. Microbiol.">
        <title>High frequency of phylogenetically diverse reductive dehalogenase-homologous genes in deep subseafloor sedimentary metagenomes.</title>
        <authorList>
            <person name="Kawai M."/>
            <person name="Futagami T."/>
            <person name="Toyoda A."/>
            <person name="Takaki Y."/>
            <person name="Nishi S."/>
            <person name="Hori S."/>
            <person name="Arai W."/>
            <person name="Tsubouchi T."/>
            <person name="Morono Y."/>
            <person name="Uchiyama I."/>
            <person name="Ito T."/>
            <person name="Fujiyama A."/>
            <person name="Inagaki F."/>
            <person name="Takami H."/>
        </authorList>
    </citation>
    <scope>NUCLEOTIDE SEQUENCE</scope>
    <source>
        <strain evidence="1">Expedition CK06-06</strain>
    </source>
</reference>
<dbReference type="EMBL" id="BARS01020514">
    <property type="protein sequence ID" value="GAG08174.1"/>
    <property type="molecule type" value="Genomic_DNA"/>
</dbReference>
<evidence type="ECO:0008006" key="2">
    <source>
        <dbReference type="Google" id="ProtNLM"/>
    </source>
</evidence>
<proteinExistence type="predicted"/>
<evidence type="ECO:0000313" key="1">
    <source>
        <dbReference type="EMBL" id="GAG08174.1"/>
    </source>
</evidence>
<gene>
    <name evidence="1" type="ORF">S01H1_33068</name>
</gene>
<protein>
    <recommendedName>
        <fullName evidence="2">Zinc-finger domain-containing protein</fullName>
    </recommendedName>
</protein>
<comment type="caution">
    <text evidence="1">The sequence shown here is derived from an EMBL/GenBank/DDBJ whole genome shotgun (WGS) entry which is preliminary data.</text>
</comment>